<gene>
    <name evidence="3" type="ORF">B0T25DRAFT_592134</name>
</gene>
<keyword evidence="1" id="KW-0732">Signal</keyword>
<protein>
    <submittedName>
        <fullName evidence="3">Alpha/Beta hydrolase protein</fullName>
    </submittedName>
</protein>
<keyword evidence="4" id="KW-1185">Reference proteome</keyword>
<dbReference type="Pfam" id="PF00135">
    <property type="entry name" value="COesterase"/>
    <property type="match status" value="1"/>
</dbReference>
<dbReference type="InterPro" id="IPR002018">
    <property type="entry name" value="CarbesteraseB"/>
</dbReference>
<feature type="chain" id="PRO_5042491039" evidence="1">
    <location>
        <begin position="21"/>
        <end position="638"/>
    </location>
</feature>
<evidence type="ECO:0000256" key="1">
    <source>
        <dbReference type="SAM" id="SignalP"/>
    </source>
</evidence>
<dbReference type="PROSITE" id="PS00941">
    <property type="entry name" value="CARBOXYLESTERASE_B_2"/>
    <property type="match status" value="1"/>
</dbReference>
<dbReference type="PANTHER" id="PTHR11559">
    <property type="entry name" value="CARBOXYLESTERASE"/>
    <property type="match status" value="1"/>
</dbReference>
<dbReference type="SUPFAM" id="SSF53474">
    <property type="entry name" value="alpha/beta-Hydrolases"/>
    <property type="match status" value="1"/>
</dbReference>
<feature type="signal peptide" evidence="1">
    <location>
        <begin position="1"/>
        <end position="20"/>
    </location>
</feature>
<dbReference type="Proteomes" id="UP001275084">
    <property type="component" value="Unassembled WGS sequence"/>
</dbReference>
<sequence>MLSSWVLSLFSLQLFSLASCSPLPLGVSYQKQSALPILTLPYASYRAASYRPASDIYVFKNIRFAAAPVGNLRWAKPAPPPNNSALQDGSYGPKCIQSAVSGMNLVGSGNTSPIGAAVNQFLGGIPIPLFTGGSEDCLFLDVYVPRKALKNPSLKLPVAVWIYGGAYLFGSKDTLQPELPFYDGSGIMGQANNNMIFVAMNYRLGSYGFLAGTTMEREGTPNAGLHDQRAAFQWVRDYIHLVGGDSSQVTAMGESAGAGSIIHHVVAEGGKLDPLFSKAILQSPAFQPIWDRAGSVEDTFNSFAALAGCSGKGLACLRAANPAALAKANKELNLRQSPGSFAAGPTPDGSFIRQMPVLELSTGNLWQGVESMILSHTADEASLFVGGAVQTDAQFSAFLDAAFPNYTRAEGVSAKVEAFYPPVGAKKPKYSTQAARMTAFLRDSCFTCNVRYLTEALGDSRVWKCSTRSPGFHGTDLIPTFFSSAFAADTPTFLDDLAMLMVPALATFVAGISTAMQSYFASYITTGNPNTNRVVWNIPPTVQCSGGLESIQGVVNVGDWGFGTIGDGQNQKVPCDFWREFAAAVTALGGYSPPGAVVAQALVDVRDDASRNFKRGNGNGGFAHHRLDWGSGLIRSSS</sequence>
<dbReference type="Gene3D" id="3.40.50.1820">
    <property type="entry name" value="alpha/beta hydrolase"/>
    <property type="match status" value="1"/>
</dbReference>
<reference evidence="3" key="1">
    <citation type="journal article" date="2023" name="Mol. Phylogenet. Evol.">
        <title>Genome-scale phylogeny and comparative genomics of the fungal order Sordariales.</title>
        <authorList>
            <person name="Hensen N."/>
            <person name="Bonometti L."/>
            <person name="Westerberg I."/>
            <person name="Brannstrom I.O."/>
            <person name="Guillou S."/>
            <person name="Cros-Aarteil S."/>
            <person name="Calhoun S."/>
            <person name="Haridas S."/>
            <person name="Kuo A."/>
            <person name="Mondo S."/>
            <person name="Pangilinan J."/>
            <person name="Riley R."/>
            <person name="LaButti K."/>
            <person name="Andreopoulos B."/>
            <person name="Lipzen A."/>
            <person name="Chen C."/>
            <person name="Yan M."/>
            <person name="Daum C."/>
            <person name="Ng V."/>
            <person name="Clum A."/>
            <person name="Steindorff A."/>
            <person name="Ohm R.A."/>
            <person name="Martin F."/>
            <person name="Silar P."/>
            <person name="Natvig D.O."/>
            <person name="Lalanne C."/>
            <person name="Gautier V."/>
            <person name="Ament-Velasquez S.L."/>
            <person name="Kruys A."/>
            <person name="Hutchinson M.I."/>
            <person name="Powell A.J."/>
            <person name="Barry K."/>
            <person name="Miller A.N."/>
            <person name="Grigoriev I.V."/>
            <person name="Debuchy R."/>
            <person name="Gladieux P."/>
            <person name="Hiltunen Thoren M."/>
            <person name="Johannesson H."/>
        </authorList>
    </citation>
    <scope>NUCLEOTIDE SEQUENCE</scope>
    <source>
        <strain evidence="3">CBS 955.72</strain>
    </source>
</reference>
<evidence type="ECO:0000313" key="3">
    <source>
        <dbReference type="EMBL" id="KAK3350124.1"/>
    </source>
</evidence>
<feature type="domain" description="Carboxylesterase type B" evidence="2">
    <location>
        <begin position="55"/>
        <end position="537"/>
    </location>
</feature>
<name>A0AAJ0MCZ1_9PEZI</name>
<evidence type="ECO:0000259" key="2">
    <source>
        <dbReference type="Pfam" id="PF00135"/>
    </source>
</evidence>
<dbReference type="InterPro" id="IPR029058">
    <property type="entry name" value="AB_hydrolase_fold"/>
</dbReference>
<dbReference type="GO" id="GO:0016787">
    <property type="term" value="F:hydrolase activity"/>
    <property type="evidence" value="ECO:0007669"/>
    <property type="project" value="UniProtKB-KW"/>
</dbReference>
<keyword evidence="3" id="KW-0378">Hydrolase</keyword>
<evidence type="ECO:0000313" key="4">
    <source>
        <dbReference type="Proteomes" id="UP001275084"/>
    </source>
</evidence>
<dbReference type="AlphaFoldDB" id="A0AAJ0MCZ1"/>
<dbReference type="EMBL" id="JAUIQD010000005">
    <property type="protein sequence ID" value="KAK3350124.1"/>
    <property type="molecule type" value="Genomic_DNA"/>
</dbReference>
<dbReference type="InterPro" id="IPR050309">
    <property type="entry name" value="Type-B_Carboxylest/Lipase"/>
</dbReference>
<organism evidence="3 4">
    <name type="scientific">Lasiosphaeria hispida</name>
    <dbReference type="NCBI Taxonomy" id="260671"/>
    <lineage>
        <taxon>Eukaryota</taxon>
        <taxon>Fungi</taxon>
        <taxon>Dikarya</taxon>
        <taxon>Ascomycota</taxon>
        <taxon>Pezizomycotina</taxon>
        <taxon>Sordariomycetes</taxon>
        <taxon>Sordariomycetidae</taxon>
        <taxon>Sordariales</taxon>
        <taxon>Lasiosphaeriaceae</taxon>
        <taxon>Lasiosphaeria</taxon>
    </lineage>
</organism>
<reference evidence="3" key="2">
    <citation type="submission" date="2023-06" db="EMBL/GenBank/DDBJ databases">
        <authorList>
            <consortium name="Lawrence Berkeley National Laboratory"/>
            <person name="Haridas S."/>
            <person name="Hensen N."/>
            <person name="Bonometti L."/>
            <person name="Westerberg I."/>
            <person name="Brannstrom I.O."/>
            <person name="Guillou S."/>
            <person name="Cros-Aarteil S."/>
            <person name="Calhoun S."/>
            <person name="Kuo A."/>
            <person name="Mondo S."/>
            <person name="Pangilinan J."/>
            <person name="Riley R."/>
            <person name="Labutti K."/>
            <person name="Andreopoulos B."/>
            <person name="Lipzen A."/>
            <person name="Chen C."/>
            <person name="Yanf M."/>
            <person name="Daum C."/>
            <person name="Ng V."/>
            <person name="Clum A."/>
            <person name="Steindorff A."/>
            <person name="Ohm R."/>
            <person name="Martin F."/>
            <person name="Silar P."/>
            <person name="Natvig D."/>
            <person name="Lalanne C."/>
            <person name="Gautier V."/>
            <person name="Ament-Velasquez S.L."/>
            <person name="Kruys A."/>
            <person name="Hutchinson M.I."/>
            <person name="Powell A.J."/>
            <person name="Barry K."/>
            <person name="Miller A.N."/>
            <person name="Grigoriev I.V."/>
            <person name="Debuchy R."/>
            <person name="Gladieux P."/>
            <person name="Thoren M.H."/>
            <person name="Johannesson H."/>
        </authorList>
    </citation>
    <scope>NUCLEOTIDE SEQUENCE</scope>
    <source>
        <strain evidence="3">CBS 955.72</strain>
    </source>
</reference>
<comment type="caution">
    <text evidence="3">The sequence shown here is derived from an EMBL/GenBank/DDBJ whole genome shotgun (WGS) entry which is preliminary data.</text>
</comment>
<proteinExistence type="predicted"/>
<dbReference type="InterPro" id="IPR019819">
    <property type="entry name" value="Carboxylesterase_B_CS"/>
</dbReference>
<accession>A0AAJ0MCZ1</accession>